<keyword evidence="10" id="KW-1185">Reference proteome</keyword>
<dbReference type="GO" id="GO:0005929">
    <property type="term" value="C:cilium"/>
    <property type="evidence" value="ECO:0007669"/>
    <property type="project" value="UniProtKB-SubCell"/>
</dbReference>
<dbReference type="InterPro" id="IPR043596">
    <property type="entry name" value="CFAP53/TCHP"/>
</dbReference>
<dbReference type="PANTHER" id="PTHR31183:SF1">
    <property type="entry name" value="CILIA- AND FLAGELLA-ASSOCIATED PROTEIN 53"/>
    <property type="match status" value="1"/>
</dbReference>
<sequence length="181" mass="21469">MEVCEDRMAQLALKEELKKQQEREEATYMALWEGDRLAKEKREMEEAQKRSSRNADMLNVLNTQRAIAEAQREEAKRLKEEEAKLMEEERHLFKLEDERAEMERRRKLRECRDMLLDSIEEKRKRLNDAKQDELALDMKILDHVLQEAQEDTEGQKQRKVTGLVACNFTDCITPCDLTIKA</sequence>
<evidence type="ECO:0000256" key="1">
    <source>
        <dbReference type="ARBA" id="ARBA00004138"/>
    </source>
</evidence>
<dbReference type="Proteomes" id="UP001142489">
    <property type="component" value="Unassembled WGS sequence"/>
</dbReference>
<feature type="coiled-coil region" evidence="7">
    <location>
        <begin position="58"/>
        <end position="136"/>
    </location>
</feature>
<dbReference type="OrthoDB" id="75950at2759"/>
<dbReference type="EMBL" id="JAPFRF010000004">
    <property type="protein sequence ID" value="KAJ7335207.1"/>
    <property type="molecule type" value="Genomic_DNA"/>
</dbReference>
<evidence type="ECO:0000256" key="6">
    <source>
        <dbReference type="ARBA" id="ARBA00033773"/>
    </source>
</evidence>
<keyword evidence="4" id="KW-0966">Cell projection</keyword>
<dbReference type="Pfam" id="PF13868">
    <property type="entry name" value="TPH"/>
    <property type="match status" value="1"/>
</dbReference>
<keyword evidence="2 7" id="KW-0175">Coiled coil</keyword>
<comment type="caution">
    <text evidence="9">The sequence shown here is derived from an EMBL/GenBank/DDBJ whole genome shotgun (WGS) entry which is preliminary data.</text>
</comment>
<feature type="non-terminal residue" evidence="9">
    <location>
        <position position="1"/>
    </location>
</feature>
<evidence type="ECO:0000256" key="5">
    <source>
        <dbReference type="ARBA" id="ARBA00033747"/>
    </source>
</evidence>
<evidence type="ECO:0000256" key="3">
    <source>
        <dbReference type="ARBA" id="ARBA00023069"/>
    </source>
</evidence>
<evidence type="ECO:0000256" key="4">
    <source>
        <dbReference type="ARBA" id="ARBA00023273"/>
    </source>
</evidence>
<evidence type="ECO:0000256" key="2">
    <source>
        <dbReference type="ARBA" id="ARBA00023054"/>
    </source>
</evidence>
<keyword evidence="3" id="KW-0969">Cilium</keyword>
<gene>
    <name evidence="9" type="ORF">JRQ81_013148</name>
</gene>
<dbReference type="AlphaFoldDB" id="A0A9Q1B402"/>
<evidence type="ECO:0000256" key="7">
    <source>
        <dbReference type="SAM" id="Coils"/>
    </source>
</evidence>
<evidence type="ECO:0000313" key="10">
    <source>
        <dbReference type="Proteomes" id="UP001142489"/>
    </source>
</evidence>
<comment type="similarity">
    <text evidence="5">Belongs to the CFAP53 family.</text>
</comment>
<proteinExistence type="inferred from homology"/>
<protein>
    <recommendedName>
        <fullName evidence="6">Cilia- and flagella-associated protein 53</fullName>
    </recommendedName>
</protein>
<reference evidence="9" key="1">
    <citation type="journal article" date="2023" name="DNA Res.">
        <title>Chromosome-level genome assembly of Phrynocephalus forsythii using third-generation DNA sequencing and Hi-C analysis.</title>
        <authorList>
            <person name="Qi Y."/>
            <person name="Zhao W."/>
            <person name="Zhao Y."/>
            <person name="Niu C."/>
            <person name="Cao S."/>
            <person name="Zhang Y."/>
        </authorList>
    </citation>
    <scope>NUCLEOTIDE SEQUENCE</scope>
    <source>
        <tissue evidence="9">Muscle</tissue>
    </source>
</reference>
<comment type="subcellular location">
    <subcellularLocation>
        <location evidence="1">Cell projection</location>
        <location evidence="1">Cilium</location>
    </subcellularLocation>
</comment>
<organism evidence="9 10">
    <name type="scientific">Phrynocephalus forsythii</name>
    <dbReference type="NCBI Taxonomy" id="171643"/>
    <lineage>
        <taxon>Eukaryota</taxon>
        <taxon>Metazoa</taxon>
        <taxon>Chordata</taxon>
        <taxon>Craniata</taxon>
        <taxon>Vertebrata</taxon>
        <taxon>Euteleostomi</taxon>
        <taxon>Lepidosauria</taxon>
        <taxon>Squamata</taxon>
        <taxon>Bifurcata</taxon>
        <taxon>Unidentata</taxon>
        <taxon>Episquamata</taxon>
        <taxon>Toxicofera</taxon>
        <taxon>Iguania</taxon>
        <taxon>Acrodonta</taxon>
        <taxon>Agamidae</taxon>
        <taxon>Agaminae</taxon>
        <taxon>Phrynocephalus</taxon>
    </lineage>
</organism>
<dbReference type="InterPro" id="IPR043597">
    <property type="entry name" value="TPH_dom"/>
</dbReference>
<dbReference type="PANTHER" id="PTHR31183">
    <property type="entry name" value="TRICHOPLEIN KERATIN FILAMENT-BINDING PROTEIN FAMILY MEMBER"/>
    <property type="match status" value="1"/>
</dbReference>
<accession>A0A9Q1B402</accession>
<name>A0A9Q1B402_9SAUR</name>
<feature type="domain" description="Trichohyalin-plectin-homology" evidence="8">
    <location>
        <begin position="5"/>
        <end position="159"/>
    </location>
</feature>
<evidence type="ECO:0000259" key="8">
    <source>
        <dbReference type="Pfam" id="PF13868"/>
    </source>
</evidence>
<evidence type="ECO:0000313" key="9">
    <source>
        <dbReference type="EMBL" id="KAJ7335207.1"/>
    </source>
</evidence>